<dbReference type="Gene3D" id="1.10.1660.10">
    <property type="match status" value="1"/>
</dbReference>
<feature type="coiled-coil region" evidence="1">
    <location>
        <begin position="84"/>
        <end position="111"/>
    </location>
</feature>
<dbReference type="Pfam" id="PF13591">
    <property type="entry name" value="MerR_2"/>
    <property type="match status" value="1"/>
</dbReference>
<reference evidence="2 3" key="1">
    <citation type="journal article" date="2020" name="Microorganisms">
        <title>Osmotic Adaptation and Compatible Solute Biosynthesis of Phototrophic Bacteria as Revealed from Genome Analyses.</title>
        <authorList>
            <person name="Imhoff J.F."/>
            <person name="Rahn T."/>
            <person name="Kunzel S."/>
            <person name="Keller A."/>
            <person name="Neulinger S.C."/>
        </authorList>
    </citation>
    <scope>NUCLEOTIDE SEQUENCE [LARGE SCALE GENOMIC DNA]</scope>
    <source>
        <strain evidence="2 3">DSM 25653</strain>
    </source>
</reference>
<accession>A0A9X0WC08</accession>
<evidence type="ECO:0000313" key="3">
    <source>
        <dbReference type="Proteomes" id="UP001138768"/>
    </source>
</evidence>
<protein>
    <submittedName>
        <fullName evidence="2">MerR family transcriptional regulator</fullName>
    </submittedName>
</protein>
<dbReference type="EMBL" id="NRRY01000039">
    <property type="protein sequence ID" value="MBK1620405.1"/>
    <property type="molecule type" value="Genomic_DNA"/>
</dbReference>
<sequence length="115" mass="12584">MPKTISAIEGVILDERTVVTVTELTRVCGVSLEQVSSMVSEGMLHPLGGAPEHWRFTGIEVRRTRRALRLQQDLELNLAGAALALDLLDEVEQLRSRVRCLEHQLGALSDAEGPG</sequence>
<organism evidence="2 3">
    <name type="scientific">Lamprobacter modestohalophilus</name>
    <dbReference type="NCBI Taxonomy" id="1064514"/>
    <lineage>
        <taxon>Bacteria</taxon>
        <taxon>Pseudomonadati</taxon>
        <taxon>Pseudomonadota</taxon>
        <taxon>Gammaproteobacteria</taxon>
        <taxon>Chromatiales</taxon>
        <taxon>Chromatiaceae</taxon>
        <taxon>Lamprobacter</taxon>
    </lineage>
</organism>
<keyword evidence="1" id="KW-0175">Coiled coil</keyword>
<evidence type="ECO:0000313" key="2">
    <source>
        <dbReference type="EMBL" id="MBK1620405.1"/>
    </source>
</evidence>
<name>A0A9X0WC08_9GAMM</name>
<proteinExistence type="predicted"/>
<dbReference type="Proteomes" id="UP001138768">
    <property type="component" value="Unassembled WGS sequence"/>
</dbReference>
<dbReference type="RefSeq" id="WP_200247315.1">
    <property type="nucleotide sequence ID" value="NZ_NRRY01000039.1"/>
</dbReference>
<gene>
    <name evidence="2" type="ORF">CKO42_18555</name>
</gene>
<keyword evidence="3" id="KW-1185">Reference proteome</keyword>
<evidence type="ECO:0000256" key="1">
    <source>
        <dbReference type="SAM" id="Coils"/>
    </source>
</evidence>
<comment type="caution">
    <text evidence="2">The sequence shown here is derived from an EMBL/GenBank/DDBJ whole genome shotgun (WGS) entry which is preliminary data.</text>
</comment>
<dbReference type="AlphaFoldDB" id="A0A9X0WC08"/>